<dbReference type="InterPro" id="IPR014480">
    <property type="entry name" value="Mannan-1_6-alpha_mannosidase"/>
</dbReference>
<proteinExistence type="inferred from homology"/>
<protein>
    <recommendedName>
        <fullName evidence="4 10">Mannan endo-1,6-alpha-mannosidase</fullName>
        <ecNumber evidence="4 10">3.2.1.101</ecNumber>
    </recommendedName>
</protein>
<dbReference type="EC" id="3.2.1.101" evidence="4 10"/>
<gene>
    <name evidence="13" type="ORF">B0H63DRAFT_173213</name>
</gene>
<name>A0AAE0TZ76_9PEZI</name>
<evidence type="ECO:0000256" key="10">
    <source>
        <dbReference type="PIRNR" id="PIRNR016302"/>
    </source>
</evidence>
<comment type="subcellular location">
    <subcellularLocation>
        <location evidence="2">Endomembrane system</location>
    </subcellularLocation>
</comment>
<sequence>MVAPRAVAAAILLLAAGRDARAQPTLSVDLKSPDSIKSAAKIVATKLVSYYHGTEYGKTVGILPGPPSDGLGPYYWWEAGAMWGTLIDYWHYTGDDRYNAITSEALIFQSANSYQHRNWTASLGNDDQAFWGMSAMLAAEVNFPNPPADQPQWLALAQAVFNTQAPRWKTDYCNGGLRWQIPPTNGGYNYKNSIANVCFLNLGARLARYTGNETYSFWAEKTWDWMEGVGYIDEYFNVYDGGNVEKNCSDINFVQFSSNAAVLLHGAAIMYNHTKGSDKWGIRLAGLLGRTLDHFFPNGTMVERACELEKMQCNEDQHSFKGYMLRALATVATVANFTRPVILETLRFNTKAAVQSCLSDGTCGFRWNIGKYDGDTDNGPAGQAMSALAALSTLLIDQQPVKGPLTDSTGGTSVGDPNAGTGPAALEPPRPATPSDRGGASVITALLLASFLCSLVWICSGWTESPGAPATSQPPWI</sequence>
<evidence type="ECO:0000256" key="11">
    <source>
        <dbReference type="SAM" id="MobiDB-lite"/>
    </source>
</evidence>
<reference evidence="13" key="2">
    <citation type="submission" date="2023-06" db="EMBL/GenBank/DDBJ databases">
        <authorList>
            <consortium name="Lawrence Berkeley National Laboratory"/>
            <person name="Haridas S."/>
            <person name="Hensen N."/>
            <person name="Bonometti L."/>
            <person name="Westerberg I."/>
            <person name="Brannstrom I.O."/>
            <person name="Guillou S."/>
            <person name="Cros-Aarteil S."/>
            <person name="Calhoun S."/>
            <person name="Kuo A."/>
            <person name="Mondo S."/>
            <person name="Pangilinan J."/>
            <person name="Riley R."/>
            <person name="LaButti K."/>
            <person name="Andreopoulos B."/>
            <person name="Lipzen A."/>
            <person name="Chen C."/>
            <person name="Yanf M."/>
            <person name="Daum C."/>
            <person name="Ng V."/>
            <person name="Clum A."/>
            <person name="Steindorff A."/>
            <person name="Ohm R."/>
            <person name="Martin F."/>
            <person name="Silar P."/>
            <person name="Natvig D."/>
            <person name="Lalanne C."/>
            <person name="Gautier V."/>
            <person name="Ament-velasquez S.L."/>
            <person name="Kruys A."/>
            <person name="Hutchinson M.I."/>
            <person name="Powell A.J."/>
            <person name="Barry K."/>
            <person name="Miller A.N."/>
            <person name="Grigoriev I.V."/>
            <person name="Debuchy R."/>
            <person name="Gladieux P."/>
            <person name="Thoren M.H."/>
            <person name="Johannesson H."/>
        </authorList>
    </citation>
    <scope>NUCLEOTIDE SEQUENCE</scope>
    <source>
        <strain evidence="13">CBS 232.78</strain>
    </source>
</reference>
<dbReference type="Gene3D" id="1.50.10.20">
    <property type="match status" value="1"/>
</dbReference>
<comment type="caution">
    <text evidence="13">The sequence shown here is derived from an EMBL/GenBank/DDBJ whole genome shotgun (WGS) entry which is preliminary data.</text>
</comment>
<dbReference type="FunFam" id="1.50.10.20:FF:000006">
    <property type="entry name" value="Mannan endo-1,6-alpha-mannosidase"/>
    <property type="match status" value="1"/>
</dbReference>
<organism evidence="13 14">
    <name type="scientific">Podospora didyma</name>
    <dbReference type="NCBI Taxonomy" id="330526"/>
    <lineage>
        <taxon>Eukaryota</taxon>
        <taxon>Fungi</taxon>
        <taxon>Dikarya</taxon>
        <taxon>Ascomycota</taxon>
        <taxon>Pezizomycotina</taxon>
        <taxon>Sordariomycetes</taxon>
        <taxon>Sordariomycetidae</taxon>
        <taxon>Sordariales</taxon>
        <taxon>Podosporaceae</taxon>
        <taxon>Podospora</taxon>
    </lineage>
</organism>
<evidence type="ECO:0000256" key="4">
    <source>
        <dbReference type="ARBA" id="ARBA00012350"/>
    </source>
</evidence>
<dbReference type="EMBL" id="JAULSW010000004">
    <property type="protein sequence ID" value="KAK3384907.1"/>
    <property type="molecule type" value="Genomic_DNA"/>
</dbReference>
<dbReference type="InterPro" id="IPR005198">
    <property type="entry name" value="Glyco_hydro_76"/>
</dbReference>
<evidence type="ECO:0000256" key="8">
    <source>
        <dbReference type="ARBA" id="ARBA00023180"/>
    </source>
</evidence>
<evidence type="ECO:0000256" key="1">
    <source>
        <dbReference type="ARBA" id="ARBA00001452"/>
    </source>
</evidence>
<dbReference type="GO" id="GO:0008496">
    <property type="term" value="F:mannan endo-1,6-alpha-mannosidase activity"/>
    <property type="evidence" value="ECO:0007669"/>
    <property type="project" value="UniProtKB-UniRule"/>
</dbReference>
<keyword evidence="7" id="KW-0472">Membrane</keyword>
<dbReference type="PANTHER" id="PTHR12145">
    <property type="entry name" value="MANNAN ENDO-1,6-ALPHA-MANNOSIDASE DCW1"/>
    <property type="match status" value="1"/>
</dbReference>
<feature type="chain" id="PRO_5042238609" description="Mannan endo-1,6-alpha-mannosidase" evidence="12">
    <location>
        <begin position="23"/>
        <end position="477"/>
    </location>
</feature>
<dbReference type="Pfam" id="PF03663">
    <property type="entry name" value="Glyco_hydro_76"/>
    <property type="match status" value="1"/>
</dbReference>
<keyword evidence="8" id="KW-0325">Glycoprotein</keyword>
<keyword evidence="9 10" id="KW-0326">Glycosidase</keyword>
<dbReference type="InterPro" id="IPR008928">
    <property type="entry name" value="6-hairpin_glycosidase_sf"/>
</dbReference>
<dbReference type="PANTHER" id="PTHR12145:SF36">
    <property type="entry name" value="MANNAN ENDO-1,6-ALPHA-MANNOSIDASE DCW1"/>
    <property type="match status" value="1"/>
</dbReference>
<evidence type="ECO:0000313" key="14">
    <source>
        <dbReference type="Proteomes" id="UP001285441"/>
    </source>
</evidence>
<keyword evidence="6 10" id="KW-0378">Hydrolase</keyword>
<keyword evidence="5 12" id="KW-0732">Signal</keyword>
<evidence type="ECO:0000256" key="12">
    <source>
        <dbReference type="SAM" id="SignalP"/>
    </source>
</evidence>
<feature type="region of interest" description="Disordered" evidence="11">
    <location>
        <begin position="405"/>
        <end position="438"/>
    </location>
</feature>
<dbReference type="SUPFAM" id="SSF48208">
    <property type="entry name" value="Six-hairpin glycosidases"/>
    <property type="match status" value="1"/>
</dbReference>
<dbReference type="GO" id="GO:0016052">
    <property type="term" value="P:carbohydrate catabolic process"/>
    <property type="evidence" value="ECO:0007669"/>
    <property type="project" value="InterPro"/>
</dbReference>
<reference evidence="13" key="1">
    <citation type="journal article" date="2023" name="Mol. Phylogenet. Evol.">
        <title>Genome-scale phylogeny and comparative genomics of the fungal order Sordariales.</title>
        <authorList>
            <person name="Hensen N."/>
            <person name="Bonometti L."/>
            <person name="Westerberg I."/>
            <person name="Brannstrom I.O."/>
            <person name="Guillou S."/>
            <person name="Cros-Aarteil S."/>
            <person name="Calhoun S."/>
            <person name="Haridas S."/>
            <person name="Kuo A."/>
            <person name="Mondo S."/>
            <person name="Pangilinan J."/>
            <person name="Riley R."/>
            <person name="LaButti K."/>
            <person name="Andreopoulos B."/>
            <person name="Lipzen A."/>
            <person name="Chen C."/>
            <person name="Yan M."/>
            <person name="Daum C."/>
            <person name="Ng V."/>
            <person name="Clum A."/>
            <person name="Steindorff A."/>
            <person name="Ohm R.A."/>
            <person name="Martin F."/>
            <person name="Silar P."/>
            <person name="Natvig D.O."/>
            <person name="Lalanne C."/>
            <person name="Gautier V."/>
            <person name="Ament-Velasquez S.L."/>
            <person name="Kruys A."/>
            <person name="Hutchinson M.I."/>
            <person name="Powell A.J."/>
            <person name="Barry K."/>
            <person name="Miller A.N."/>
            <person name="Grigoriev I.V."/>
            <person name="Debuchy R."/>
            <person name="Gladieux P."/>
            <person name="Hiltunen Thoren M."/>
            <person name="Johannesson H."/>
        </authorList>
    </citation>
    <scope>NUCLEOTIDE SEQUENCE</scope>
    <source>
        <strain evidence="13">CBS 232.78</strain>
    </source>
</reference>
<evidence type="ECO:0000256" key="5">
    <source>
        <dbReference type="ARBA" id="ARBA00022729"/>
    </source>
</evidence>
<evidence type="ECO:0000256" key="7">
    <source>
        <dbReference type="ARBA" id="ARBA00023136"/>
    </source>
</evidence>
<dbReference type="PIRSF" id="PIRSF016302">
    <property type="entry name" value="Man_a_manosd"/>
    <property type="match status" value="1"/>
</dbReference>
<evidence type="ECO:0000256" key="2">
    <source>
        <dbReference type="ARBA" id="ARBA00004308"/>
    </source>
</evidence>
<dbReference type="Proteomes" id="UP001285441">
    <property type="component" value="Unassembled WGS sequence"/>
</dbReference>
<dbReference type="GO" id="GO:0009272">
    <property type="term" value="P:fungal-type cell wall biogenesis"/>
    <property type="evidence" value="ECO:0007669"/>
    <property type="project" value="TreeGrafter"/>
</dbReference>
<dbReference type="AlphaFoldDB" id="A0AAE0TZ76"/>
<evidence type="ECO:0000313" key="13">
    <source>
        <dbReference type="EMBL" id="KAK3384907.1"/>
    </source>
</evidence>
<feature type="signal peptide" evidence="12">
    <location>
        <begin position="1"/>
        <end position="22"/>
    </location>
</feature>
<comment type="catalytic activity">
    <reaction evidence="1 10">
        <text>Random hydrolysis of (1-&gt;6)-alpha-D-mannosidic linkages in unbranched (1-&gt;6)-mannans.</text>
        <dbReference type="EC" id="3.2.1.101"/>
    </reaction>
</comment>
<comment type="similarity">
    <text evidence="3 10">Belongs to the glycosyl hydrolase 76 family.</text>
</comment>
<evidence type="ECO:0000256" key="6">
    <source>
        <dbReference type="ARBA" id="ARBA00022801"/>
    </source>
</evidence>
<accession>A0AAE0TZ76</accession>
<evidence type="ECO:0000256" key="3">
    <source>
        <dbReference type="ARBA" id="ARBA00009699"/>
    </source>
</evidence>
<evidence type="ECO:0000256" key="9">
    <source>
        <dbReference type="ARBA" id="ARBA00023295"/>
    </source>
</evidence>
<keyword evidence="14" id="KW-1185">Reference proteome</keyword>
<dbReference type="GO" id="GO:0012505">
    <property type="term" value="C:endomembrane system"/>
    <property type="evidence" value="ECO:0007669"/>
    <property type="project" value="UniProtKB-SubCell"/>
</dbReference>